<dbReference type="InterPro" id="IPR035899">
    <property type="entry name" value="DBL_dom_sf"/>
</dbReference>
<feature type="region of interest" description="Disordered" evidence="1">
    <location>
        <begin position="167"/>
        <end position="212"/>
    </location>
</feature>
<feature type="non-terminal residue" evidence="3">
    <location>
        <position position="212"/>
    </location>
</feature>
<dbReference type="PANTHER" id="PTHR45924">
    <property type="entry name" value="FI17866P1"/>
    <property type="match status" value="1"/>
</dbReference>
<name>A0ABN7VDR4_GIGMA</name>
<evidence type="ECO:0000256" key="1">
    <source>
        <dbReference type="SAM" id="MobiDB-lite"/>
    </source>
</evidence>
<reference evidence="3 4" key="1">
    <citation type="submission" date="2021-06" db="EMBL/GenBank/DDBJ databases">
        <authorList>
            <person name="Kallberg Y."/>
            <person name="Tangrot J."/>
            <person name="Rosling A."/>
        </authorList>
    </citation>
    <scope>NUCLEOTIDE SEQUENCE [LARGE SCALE GENOMIC DNA]</scope>
    <source>
        <strain evidence="3 4">120-4 pot B 10/14</strain>
    </source>
</reference>
<gene>
    <name evidence="3" type="ORF">GMARGA_LOCUS17528</name>
</gene>
<evidence type="ECO:0000259" key="2">
    <source>
        <dbReference type="PROSITE" id="PS50010"/>
    </source>
</evidence>
<evidence type="ECO:0000313" key="4">
    <source>
        <dbReference type="Proteomes" id="UP000789901"/>
    </source>
</evidence>
<organism evidence="3 4">
    <name type="scientific">Gigaspora margarita</name>
    <dbReference type="NCBI Taxonomy" id="4874"/>
    <lineage>
        <taxon>Eukaryota</taxon>
        <taxon>Fungi</taxon>
        <taxon>Fungi incertae sedis</taxon>
        <taxon>Mucoromycota</taxon>
        <taxon>Glomeromycotina</taxon>
        <taxon>Glomeromycetes</taxon>
        <taxon>Diversisporales</taxon>
        <taxon>Gigasporaceae</taxon>
        <taxon>Gigaspora</taxon>
    </lineage>
</organism>
<evidence type="ECO:0000313" key="3">
    <source>
        <dbReference type="EMBL" id="CAG8761477.1"/>
    </source>
</evidence>
<dbReference type="PANTHER" id="PTHR45924:SF2">
    <property type="entry name" value="FI17866P1"/>
    <property type="match status" value="1"/>
</dbReference>
<dbReference type="EMBL" id="CAJVQB010013330">
    <property type="protein sequence ID" value="CAG8761477.1"/>
    <property type="molecule type" value="Genomic_DNA"/>
</dbReference>
<sequence length="212" mass="24989">MNPQYLPKSSERKRVNPLIDLVETEKIYISDLRCLLKRVTSCWSSEDLPPPELDTLFRAIEEIYKRNKQFYSKLAKYGTSPQSAEVLGDALMAWVDEMEEPYKNYCQKPRQGFNKREDIEENLDISAENNQPVSLDYFFDIPIKRLHYYKKLYMRLFKSTEPERAVTPVKDQGFRSSPVQEPEFHSPLLERLQQNQERTVTPVKDQGFRSSP</sequence>
<dbReference type="Proteomes" id="UP000789901">
    <property type="component" value="Unassembled WGS sequence"/>
</dbReference>
<dbReference type="SUPFAM" id="SSF48065">
    <property type="entry name" value="DBL homology domain (DH-domain)"/>
    <property type="match status" value="1"/>
</dbReference>
<dbReference type="Pfam" id="PF00621">
    <property type="entry name" value="RhoGEF"/>
    <property type="match status" value="1"/>
</dbReference>
<accession>A0ABN7VDR4</accession>
<feature type="domain" description="DH" evidence="2">
    <location>
        <begin position="13"/>
        <end position="212"/>
    </location>
</feature>
<dbReference type="PROSITE" id="PS50010">
    <property type="entry name" value="DH_2"/>
    <property type="match status" value="1"/>
</dbReference>
<dbReference type="SMART" id="SM00325">
    <property type="entry name" value="RhoGEF"/>
    <property type="match status" value="1"/>
</dbReference>
<keyword evidence="4" id="KW-1185">Reference proteome</keyword>
<dbReference type="Gene3D" id="1.20.900.10">
    <property type="entry name" value="Dbl homology (DH) domain"/>
    <property type="match status" value="1"/>
</dbReference>
<protein>
    <submittedName>
        <fullName evidence="3">13218_t:CDS:1</fullName>
    </submittedName>
</protein>
<proteinExistence type="predicted"/>
<comment type="caution">
    <text evidence="3">The sequence shown here is derived from an EMBL/GenBank/DDBJ whole genome shotgun (WGS) entry which is preliminary data.</text>
</comment>
<dbReference type="InterPro" id="IPR000219">
    <property type="entry name" value="DH_dom"/>
</dbReference>